<dbReference type="EMBL" id="JADBJN010000001">
    <property type="protein sequence ID" value="KAG5680388.1"/>
    <property type="molecule type" value="Genomic_DNA"/>
</dbReference>
<proteinExistence type="predicted"/>
<name>A0A9J6CE74_POLVA</name>
<comment type="caution">
    <text evidence="1">The sequence shown here is derived from an EMBL/GenBank/DDBJ whole genome shotgun (WGS) entry which is preliminary data.</text>
</comment>
<keyword evidence="2" id="KW-1185">Reference proteome</keyword>
<accession>A0A9J6CE74</accession>
<organism evidence="1 2">
    <name type="scientific">Polypedilum vanderplanki</name>
    <name type="common">Sleeping chironomid midge</name>
    <dbReference type="NCBI Taxonomy" id="319348"/>
    <lineage>
        <taxon>Eukaryota</taxon>
        <taxon>Metazoa</taxon>
        <taxon>Ecdysozoa</taxon>
        <taxon>Arthropoda</taxon>
        <taxon>Hexapoda</taxon>
        <taxon>Insecta</taxon>
        <taxon>Pterygota</taxon>
        <taxon>Neoptera</taxon>
        <taxon>Endopterygota</taxon>
        <taxon>Diptera</taxon>
        <taxon>Nematocera</taxon>
        <taxon>Chironomoidea</taxon>
        <taxon>Chironomidae</taxon>
        <taxon>Chironominae</taxon>
        <taxon>Polypedilum</taxon>
        <taxon>Polypedilum</taxon>
    </lineage>
</organism>
<sequence>MSSKKGNKKQKKVVGGYYKKEVDSITKDNKIQVEESSDDEQETLPNFDYLASIPVSTQSHFILKSEQEKFQGESIVNYSKYFKINVNLLNASIKSLPFNELHVIKGIEWSEEELKDMQEIAQYNENQYKELLNKNTEAIKVPKPEKELGQKVEKLKISQKATESKEVAVESNSKASMEKWLDDILDI</sequence>
<protein>
    <submittedName>
        <fullName evidence="1">Uncharacterized protein</fullName>
    </submittedName>
</protein>
<dbReference type="OrthoDB" id="6338233at2759"/>
<dbReference type="AlphaFoldDB" id="A0A9J6CE74"/>
<reference evidence="1" key="1">
    <citation type="submission" date="2021-03" db="EMBL/GenBank/DDBJ databases">
        <title>Chromosome level genome of the anhydrobiotic midge Polypedilum vanderplanki.</title>
        <authorList>
            <person name="Yoshida Y."/>
            <person name="Kikawada T."/>
            <person name="Gusev O."/>
        </authorList>
    </citation>
    <scope>NUCLEOTIDE SEQUENCE</scope>
    <source>
        <strain evidence="1">NIAS01</strain>
        <tissue evidence="1">Whole body or cell culture</tissue>
    </source>
</reference>
<dbReference type="Proteomes" id="UP001107558">
    <property type="component" value="Chromosome 1"/>
</dbReference>
<gene>
    <name evidence="1" type="ORF">PVAND_009897</name>
</gene>
<evidence type="ECO:0000313" key="2">
    <source>
        <dbReference type="Proteomes" id="UP001107558"/>
    </source>
</evidence>
<evidence type="ECO:0000313" key="1">
    <source>
        <dbReference type="EMBL" id="KAG5680388.1"/>
    </source>
</evidence>